<dbReference type="HAMAP" id="MF_02065">
    <property type="entry name" value="MltG"/>
    <property type="match status" value="1"/>
</dbReference>
<dbReference type="GO" id="GO:0009252">
    <property type="term" value="P:peptidoglycan biosynthetic process"/>
    <property type="evidence" value="ECO:0007669"/>
    <property type="project" value="UniProtKB-UniRule"/>
</dbReference>
<accession>D7BHD1</accession>
<dbReference type="AlphaFoldDB" id="D7BHD1"/>
<sequence length="322" mass="35531">MLLFSLLAGVLGYLLWLSGPTGVQAQVRLERGQGALAVGRTLERAGLVRSGQLFAVYLRASGRDKLLKPGVYQLEGDGVRRLAIALTEEAQPLTVRLTFPEGWRMHQMALRLSQNGLPGEKFLELAEHPPADLRPSYVQSPTLEGFLFPATYTFPLDTTAREIIQAMLARFEQELTPEVRSRLAQEKLSVQQWVTLASIVQAEAAHPEEKPLIAGIFLNRLEAGMPLQADPTVAYGLGKALPELSRPAGDFASDTPYNTYRVAGLPPGAISNPGSEALRAVLEPQRTDARGRALFYFFHNRQGKLFVNPDFASHSRDLARYR</sequence>
<dbReference type="CDD" id="cd08010">
    <property type="entry name" value="MltG_like"/>
    <property type="match status" value="1"/>
</dbReference>
<dbReference type="Gene3D" id="3.30.1490.480">
    <property type="entry name" value="Endolytic murein transglycosylase"/>
    <property type="match status" value="1"/>
</dbReference>
<dbReference type="RefSeq" id="WP_013156776.1">
    <property type="nucleotide sequence ID" value="NC_014212.1"/>
</dbReference>
<comment type="similarity">
    <text evidence="7">Belongs to the transglycosylase MltG family.</text>
</comment>
<comment type="function">
    <text evidence="7">Functions as a peptidoglycan terminase that cleaves nascent peptidoglycan strands endolytically to terminate their elongation.</text>
</comment>
<keyword evidence="1 7" id="KW-1003">Cell membrane</keyword>
<protein>
    <recommendedName>
        <fullName evidence="7">Endolytic murein transglycosylase</fullName>
        <ecNumber evidence="7">4.2.2.29</ecNumber>
    </recommendedName>
    <alternativeName>
        <fullName evidence="7">Peptidoglycan lytic transglycosylase</fullName>
    </alternativeName>
    <alternativeName>
        <fullName evidence="7">Peptidoglycan polymerization terminase</fullName>
    </alternativeName>
</protein>
<organism evidence="8 9">
    <name type="scientific">Allomeiothermus silvanus (strain ATCC 700542 / DSM 9946 / NBRC 106475 / NCIMB 13440 / VI-R2)</name>
    <name type="common">Thermus silvanus</name>
    <dbReference type="NCBI Taxonomy" id="526227"/>
    <lineage>
        <taxon>Bacteria</taxon>
        <taxon>Thermotogati</taxon>
        <taxon>Deinococcota</taxon>
        <taxon>Deinococci</taxon>
        <taxon>Thermales</taxon>
        <taxon>Thermaceae</taxon>
        <taxon>Allomeiothermus</taxon>
    </lineage>
</organism>
<keyword evidence="5 7" id="KW-0456">Lyase</keyword>
<dbReference type="EC" id="4.2.2.29" evidence="7"/>
<dbReference type="EMBL" id="CP002042">
    <property type="protein sequence ID" value="ADH62169.1"/>
    <property type="molecule type" value="Genomic_DNA"/>
</dbReference>
<dbReference type="GO" id="GO:0008932">
    <property type="term" value="F:lytic endotransglycosylase activity"/>
    <property type="evidence" value="ECO:0007669"/>
    <property type="project" value="UniProtKB-UniRule"/>
</dbReference>
<evidence type="ECO:0000313" key="9">
    <source>
        <dbReference type="Proteomes" id="UP000001916"/>
    </source>
</evidence>
<evidence type="ECO:0000256" key="5">
    <source>
        <dbReference type="ARBA" id="ARBA00023239"/>
    </source>
</evidence>
<evidence type="ECO:0000256" key="7">
    <source>
        <dbReference type="HAMAP-Rule" id="MF_02065"/>
    </source>
</evidence>
<gene>
    <name evidence="7" type="primary">mltG</name>
    <name evidence="8" type="ordered locus">Mesil_0225</name>
</gene>
<reference evidence="8 9" key="1">
    <citation type="journal article" date="2010" name="Stand. Genomic Sci.">
        <title>Complete genome sequence of Meiothermus silvanus type strain (VI-R2).</title>
        <authorList>
            <person name="Sikorski J."/>
            <person name="Tindall B.J."/>
            <person name="Lowry S."/>
            <person name="Lucas S."/>
            <person name="Nolan M."/>
            <person name="Copeland A."/>
            <person name="Glavina Del Rio T."/>
            <person name="Tice H."/>
            <person name="Cheng J.F."/>
            <person name="Han C."/>
            <person name="Pitluck S."/>
            <person name="Liolios K."/>
            <person name="Ivanova N."/>
            <person name="Mavromatis K."/>
            <person name="Mikhailova N."/>
            <person name="Pati A."/>
            <person name="Goodwin L."/>
            <person name="Chen A."/>
            <person name="Palaniappan K."/>
            <person name="Land M."/>
            <person name="Hauser L."/>
            <person name="Chang Y.J."/>
            <person name="Jeffries C.D."/>
            <person name="Rohde M."/>
            <person name="Goker M."/>
            <person name="Woyke T."/>
            <person name="Bristow J."/>
            <person name="Eisen J.A."/>
            <person name="Markowitz V."/>
            <person name="Hugenholtz P."/>
            <person name="Kyrpides N.C."/>
            <person name="Klenk H.P."/>
            <person name="Lapidus A."/>
        </authorList>
    </citation>
    <scope>NUCLEOTIDE SEQUENCE [LARGE SCALE GENOMIC DNA]</scope>
    <source>
        <strain evidence="9">ATCC 700542 / DSM 9946 / VI-R2</strain>
    </source>
</reference>
<dbReference type="InterPro" id="IPR003770">
    <property type="entry name" value="MLTG-like"/>
</dbReference>
<keyword evidence="2 7" id="KW-0812">Transmembrane</keyword>
<evidence type="ECO:0000256" key="3">
    <source>
        <dbReference type="ARBA" id="ARBA00022989"/>
    </source>
</evidence>
<dbReference type="GO" id="GO:0071555">
    <property type="term" value="P:cell wall organization"/>
    <property type="evidence" value="ECO:0007669"/>
    <property type="project" value="UniProtKB-KW"/>
</dbReference>
<dbReference type="NCBIfam" id="TIGR00247">
    <property type="entry name" value="endolytic transglycosylase MltG"/>
    <property type="match status" value="1"/>
</dbReference>
<dbReference type="PANTHER" id="PTHR30518">
    <property type="entry name" value="ENDOLYTIC MUREIN TRANSGLYCOSYLASE"/>
    <property type="match status" value="1"/>
</dbReference>
<dbReference type="Proteomes" id="UP000001916">
    <property type="component" value="Chromosome"/>
</dbReference>
<dbReference type="KEGG" id="msv:Mesil_0225"/>
<proteinExistence type="inferred from homology"/>
<dbReference type="STRING" id="526227.Mesil_0225"/>
<dbReference type="PANTHER" id="PTHR30518:SF2">
    <property type="entry name" value="ENDOLYTIC MUREIN TRANSGLYCOSYLASE"/>
    <property type="match status" value="1"/>
</dbReference>
<evidence type="ECO:0000256" key="1">
    <source>
        <dbReference type="ARBA" id="ARBA00022475"/>
    </source>
</evidence>
<keyword evidence="7" id="KW-0997">Cell inner membrane</keyword>
<feature type="site" description="Important for catalytic activity" evidence="7">
    <location>
        <position position="203"/>
    </location>
</feature>
<keyword evidence="3 7" id="KW-1133">Transmembrane helix</keyword>
<dbReference type="GO" id="GO:0005886">
    <property type="term" value="C:plasma membrane"/>
    <property type="evidence" value="ECO:0007669"/>
    <property type="project" value="UniProtKB-UniRule"/>
</dbReference>
<keyword evidence="4 7" id="KW-0472">Membrane</keyword>
<evidence type="ECO:0000256" key="4">
    <source>
        <dbReference type="ARBA" id="ARBA00023136"/>
    </source>
</evidence>
<evidence type="ECO:0000313" key="8">
    <source>
        <dbReference type="EMBL" id="ADH62169.1"/>
    </source>
</evidence>
<keyword evidence="9" id="KW-1185">Reference proteome</keyword>
<name>D7BHD1_ALLS1</name>
<dbReference type="eggNOG" id="COG1559">
    <property type="taxonomic scope" value="Bacteria"/>
</dbReference>
<dbReference type="HOGENOM" id="CLU_025574_2_0_0"/>
<evidence type="ECO:0000256" key="6">
    <source>
        <dbReference type="ARBA" id="ARBA00023316"/>
    </source>
</evidence>
<keyword evidence="6 7" id="KW-0961">Cell wall biogenesis/degradation</keyword>
<comment type="catalytic activity">
    <reaction evidence="7">
        <text>a peptidoglycan chain = a peptidoglycan chain with N-acetyl-1,6-anhydromuramyl-[peptide] at the reducing end + a peptidoglycan chain with N-acetylglucosamine at the non-reducing end.</text>
        <dbReference type="EC" id="4.2.2.29"/>
    </reaction>
</comment>
<dbReference type="Pfam" id="PF02618">
    <property type="entry name" value="YceG"/>
    <property type="match status" value="1"/>
</dbReference>
<evidence type="ECO:0000256" key="2">
    <source>
        <dbReference type="ARBA" id="ARBA00022692"/>
    </source>
</evidence>